<dbReference type="SUPFAM" id="SSF52467">
    <property type="entry name" value="DHS-like NAD/FAD-binding domain"/>
    <property type="match status" value="1"/>
</dbReference>
<name>A0A6N3ACB5_9FIRM</name>
<evidence type="ECO:0008006" key="2">
    <source>
        <dbReference type="Google" id="ProtNLM"/>
    </source>
</evidence>
<proteinExistence type="predicted"/>
<accession>A0A6N3ACB5</accession>
<sequence>MDHIDFEKIIRGKNINFLIGAGASTPLYPTLSLPPEIVGNDKCSLEEIITHPLLSDDRRTLLYLYYFLKWIKVMADEEYGSEETAKKAVKSNYMNFVSTISRFLQTEGNERPKRINIFTTNYDLLFEWTFDKYLQDNSLIYFNDGARGVFSRYIDSKNYNLNISHSGFYDRYTREIPTINLFKMHGSLSWTQVNNKIKVELPKESLKDINRVTNDIGFTIANIESLLKTIYNSNIEIFIDNLNLLTLELPESLLTLNPILLEQFYMKYNALAIINPNKHKFHDTVLEQHYYQMIRAFSYELEKKQAVLIVFGFSFADEHIKSIFERSLSNPELQVFIISYSKSSQLDMKEKFKNYKNITYLPENIESEKGDYLYLLKLIGFTGENIND</sequence>
<dbReference type="InterPro" id="IPR029035">
    <property type="entry name" value="DHS-like_NAD/FAD-binding_dom"/>
</dbReference>
<organism evidence="1">
    <name type="scientific">Veillonella dispar</name>
    <dbReference type="NCBI Taxonomy" id="39778"/>
    <lineage>
        <taxon>Bacteria</taxon>
        <taxon>Bacillati</taxon>
        <taxon>Bacillota</taxon>
        <taxon>Negativicutes</taxon>
        <taxon>Veillonellales</taxon>
        <taxon>Veillonellaceae</taxon>
        <taxon>Veillonella</taxon>
    </lineage>
</organism>
<dbReference type="RefSeq" id="WP_156719340.1">
    <property type="nucleotide sequence ID" value="NZ_CACRUF010000018.1"/>
</dbReference>
<protein>
    <recommendedName>
        <fullName evidence="2">SIR2-like domain-containing protein</fullName>
    </recommendedName>
</protein>
<dbReference type="AlphaFoldDB" id="A0A6N3ACB5"/>
<reference evidence="1" key="1">
    <citation type="submission" date="2019-11" db="EMBL/GenBank/DDBJ databases">
        <authorList>
            <person name="Feng L."/>
        </authorList>
    </citation>
    <scope>NUCLEOTIDE SEQUENCE</scope>
    <source>
        <strain evidence="1">VdisparLFYP95</strain>
    </source>
</reference>
<evidence type="ECO:0000313" key="1">
    <source>
        <dbReference type="EMBL" id="VYT89929.1"/>
    </source>
</evidence>
<gene>
    <name evidence="1" type="ORF">VDLFYP95_00997</name>
</gene>
<dbReference type="EMBL" id="CACRUF010000018">
    <property type="protein sequence ID" value="VYT89929.1"/>
    <property type="molecule type" value="Genomic_DNA"/>
</dbReference>